<keyword evidence="4" id="KW-0326">Glycosidase</keyword>
<evidence type="ECO:0000256" key="1">
    <source>
        <dbReference type="ARBA" id="ARBA00006865"/>
    </source>
</evidence>
<dbReference type="CDD" id="cd02175">
    <property type="entry name" value="GH16_lichenase"/>
    <property type="match status" value="1"/>
</dbReference>
<dbReference type="InterPro" id="IPR008264">
    <property type="entry name" value="Beta_glucanase"/>
</dbReference>
<gene>
    <name evidence="10" type="ORF">SAMN04488498_102107</name>
</gene>
<feature type="active site" description="Proton donor" evidence="8">
    <location>
        <position position="156"/>
    </location>
</feature>
<feature type="domain" description="GH16" evidence="9">
    <location>
        <begin position="43"/>
        <end position="251"/>
    </location>
</feature>
<evidence type="ECO:0000256" key="2">
    <source>
        <dbReference type="ARBA" id="ARBA00014569"/>
    </source>
</evidence>
<evidence type="ECO:0000256" key="6">
    <source>
        <dbReference type="ARBA" id="ARBA00029771"/>
    </source>
</evidence>
<accession>A0A1I3WEU3</accession>
<evidence type="ECO:0000256" key="3">
    <source>
        <dbReference type="ARBA" id="ARBA00022801"/>
    </source>
</evidence>
<evidence type="ECO:0000256" key="8">
    <source>
        <dbReference type="PIRSR" id="PIRSR608264-1"/>
    </source>
</evidence>
<evidence type="ECO:0000256" key="7">
    <source>
        <dbReference type="ARBA" id="ARBA00031665"/>
    </source>
</evidence>
<dbReference type="SUPFAM" id="SSF49899">
    <property type="entry name" value="Concanavalin A-like lectins/glucanases"/>
    <property type="match status" value="1"/>
</dbReference>
<dbReference type="InterPro" id="IPR044791">
    <property type="entry name" value="Beta-glucanase/XTH"/>
</dbReference>
<keyword evidence="11" id="KW-1185">Reference proteome</keyword>
<dbReference type="GO" id="GO:0005975">
    <property type="term" value="P:carbohydrate metabolic process"/>
    <property type="evidence" value="ECO:0007669"/>
    <property type="project" value="InterPro"/>
</dbReference>
<organism evidence="10 11">
    <name type="scientific">Neomesorhizobium albiziae</name>
    <dbReference type="NCBI Taxonomy" id="335020"/>
    <lineage>
        <taxon>Bacteria</taxon>
        <taxon>Pseudomonadati</taxon>
        <taxon>Pseudomonadota</taxon>
        <taxon>Alphaproteobacteria</taxon>
        <taxon>Hyphomicrobiales</taxon>
        <taxon>Phyllobacteriaceae</taxon>
        <taxon>Neomesorhizobium</taxon>
    </lineage>
</organism>
<evidence type="ECO:0000256" key="4">
    <source>
        <dbReference type="ARBA" id="ARBA00023295"/>
    </source>
</evidence>
<dbReference type="PROSITE" id="PS51257">
    <property type="entry name" value="PROKAR_LIPOPROTEIN"/>
    <property type="match status" value="1"/>
</dbReference>
<dbReference type="PROSITE" id="PS51762">
    <property type="entry name" value="GH16_2"/>
    <property type="match status" value="1"/>
</dbReference>
<dbReference type="InterPro" id="IPR008263">
    <property type="entry name" value="GH16_AS"/>
</dbReference>
<dbReference type="Proteomes" id="UP000323300">
    <property type="component" value="Unassembled WGS sequence"/>
</dbReference>
<dbReference type="AlphaFoldDB" id="A0A1I3WEU3"/>
<evidence type="ECO:0000259" key="9">
    <source>
        <dbReference type="PROSITE" id="PS51762"/>
    </source>
</evidence>
<dbReference type="Gene3D" id="2.60.120.200">
    <property type="match status" value="1"/>
</dbReference>
<dbReference type="PROSITE" id="PS01034">
    <property type="entry name" value="GH16_1"/>
    <property type="match status" value="1"/>
</dbReference>
<feature type="active site" description="Nucleophile" evidence="8">
    <location>
        <position position="152"/>
    </location>
</feature>
<keyword evidence="3" id="KW-0378">Hydrolase</keyword>
<dbReference type="InterPro" id="IPR000757">
    <property type="entry name" value="Beta-glucanase-like"/>
</dbReference>
<reference evidence="10 11" key="1">
    <citation type="submission" date="2016-10" db="EMBL/GenBank/DDBJ databases">
        <authorList>
            <person name="Varghese N."/>
            <person name="Submissions S."/>
        </authorList>
    </citation>
    <scope>NUCLEOTIDE SEQUENCE [LARGE SCALE GENOMIC DNA]</scope>
    <source>
        <strain evidence="10 11">DSM 21822</strain>
    </source>
</reference>
<dbReference type="Pfam" id="PF00722">
    <property type="entry name" value="Glyco_hydro_16"/>
    <property type="match status" value="1"/>
</dbReference>
<dbReference type="GO" id="GO:0004553">
    <property type="term" value="F:hydrolase activity, hydrolyzing O-glycosyl compounds"/>
    <property type="evidence" value="ECO:0007669"/>
    <property type="project" value="InterPro"/>
</dbReference>
<comment type="similarity">
    <text evidence="1">Belongs to the glycosyl hydrolase 16 family.</text>
</comment>
<dbReference type="PANTHER" id="PTHR31062">
    <property type="entry name" value="XYLOGLUCAN ENDOTRANSGLUCOSYLASE/HYDROLASE PROTEIN 8-RELATED"/>
    <property type="match status" value="1"/>
</dbReference>
<sequence>MTDRVIFVPAAPALSIRSSLGHFFVGACAIVAIAGVTTSPAGAETAAKPKSFVENFDKLDRKRWFISDGWTNGDHQNCTWSKEQVSVGGGVVKLGFAKQKLKDRDYICGEIQTNKRFGYGVYEARFKAVPGSGLNTGFFSYIGPVHKQPHDEIDFEVLGKDPSKVQLNQYVNGKSVGGEKLVDVPGGAEQGFNDYAFVWEKDRIRWYLNGELVGEETDPAKLPSHPSKIYLSLWGSDTLKDWMGTFADPGTGVAAEIDRVAFTAPGEPCQFPESVACKVELNVSQ</sequence>
<evidence type="ECO:0000256" key="5">
    <source>
        <dbReference type="ARBA" id="ARBA00029722"/>
    </source>
</evidence>
<name>A0A1I3WEU3_9HYPH</name>
<dbReference type="InterPro" id="IPR013320">
    <property type="entry name" value="ConA-like_dom_sf"/>
</dbReference>
<evidence type="ECO:0000313" key="10">
    <source>
        <dbReference type="EMBL" id="SFK04956.1"/>
    </source>
</evidence>
<protein>
    <recommendedName>
        <fullName evidence="2">Beta-glucanase</fullName>
    </recommendedName>
    <alternativeName>
        <fullName evidence="7">1,3-1,4-beta-D-glucan 4-glucanohydrolase</fullName>
    </alternativeName>
    <alternativeName>
        <fullName evidence="6">Endo-beta-1,3-1,4 glucanase</fullName>
    </alternativeName>
    <alternativeName>
        <fullName evidence="5">Lichenase</fullName>
    </alternativeName>
</protein>
<proteinExistence type="inferred from homology"/>
<evidence type="ECO:0000313" key="11">
    <source>
        <dbReference type="Proteomes" id="UP000323300"/>
    </source>
</evidence>
<dbReference type="PRINTS" id="PR00737">
    <property type="entry name" value="GLHYDRLASE16"/>
</dbReference>
<dbReference type="EMBL" id="FOSL01000002">
    <property type="protein sequence ID" value="SFK04956.1"/>
    <property type="molecule type" value="Genomic_DNA"/>
</dbReference>